<dbReference type="AlphaFoldDB" id="A0A1U7ET91"/>
<protein>
    <submittedName>
        <fullName evidence="2">UCP015877 family protein</fullName>
    </submittedName>
</protein>
<dbReference type="PANTHER" id="PTHR42195">
    <property type="entry name" value="UCP015877 FAMILY PROTEIN"/>
    <property type="match status" value="1"/>
</dbReference>
<dbReference type="Pfam" id="PF19769">
    <property type="entry name" value="CPxCG_zf"/>
    <property type="match status" value="1"/>
</dbReference>
<dbReference type="HOGENOM" id="CLU_110112_0_0_2"/>
<dbReference type="STRING" id="348780.NP_0016A"/>
<organism evidence="2 3">
    <name type="scientific">Natronomonas pharaonis (strain ATCC 35678 / DSM 2160 / CIP 103997 / JCM 8858 / NBRC 14720 / NCIMB 2260 / Gabara)</name>
    <name type="common">Halobacterium pharaonis</name>
    <dbReference type="NCBI Taxonomy" id="348780"/>
    <lineage>
        <taxon>Archaea</taxon>
        <taxon>Methanobacteriati</taxon>
        <taxon>Methanobacteriota</taxon>
        <taxon>Stenosarchaea group</taxon>
        <taxon>Halobacteria</taxon>
        <taxon>Halobacteriales</taxon>
        <taxon>Natronomonadaceae</taxon>
        <taxon>Natronomonas</taxon>
    </lineage>
</organism>
<proteinExistence type="predicted"/>
<dbReference type="Proteomes" id="UP000002698">
    <property type="component" value="Chromosome"/>
</dbReference>
<dbReference type="PANTHER" id="PTHR42195:SF1">
    <property type="entry name" value="ZINC FINGER PROTEIN"/>
    <property type="match status" value="1"/>
</dbReference>
<feature type="region of interest" description="Disordered" evidence="1">
    <location>
        <begin position="58"/>
        <end position="77"/>
    </location>
</feature>
<dbReference type="OrthoDB" id="23364at2157"/>
<dbReference type="eggNOG" id="arCOG02680">
    <property type="taxonomic scope" value="Archaea"/>
</dbReference>
<reference evidence="2 3" key="1">
    <citation type="journal article" date="2005" name="Genome Res.">
        <title>Living with two extremes: conclusions from the genome sequence of Natronomonas pharaonis.</title>
        <authorList>
            <person name="Falb M."/>
            <person name="Pfeiffer F."/>
            <person name="Palm P."/>
            <person name="Rodewald K."/>
            <person name="Hickmann V."/>
            <person name="Tittor J."/>
            <person name="Oesterhelt D."/>
        </authorList>
    </citation>
    <scope>NUCLEOTIDE SEQUENCE [LARGE SCALE GENOMIC DNA]</scope>
    <source>
        <strain evidence="3">ATCC 35678 / DSM 2160 / CIP 103997 / JCM 8858 / NBRC 14720 / NCIMB 2260 / Gabara</strain>
    </source>
</reference>
<sequence>MSQQRVAVRCPSCSPAEETAHEVLNDGGQATVRCGACGHVHKTAIETESTVDRRVVVSQDDESTEARVDIPPGESLETGDEFLVETDEAILTARITSLELTSGDRVEEATAEDVRTLWTRAVGNVAVNLTLHPKEGVPEESRSVKIQVPGDEAFVVGDTHEYGGEEFTVERIMVREDATDYDREGYDFQGDTVLAKDVKRVYARDEDARTRAWSGW</sequence>
<dbReference type="PIRSF" id="PIRSF015877">
    <property type="entry name" value="UCP015877"/>
    <property type="match status" value="1"/>
</dbReference>
<dbReference type="RefSeq" id="WP_011321738.1">
    <property type="nucleotide sequence ID" value="NC_007426.1"/>
</dbReference>
<name>A0A1U7ET91_NATPD</name>
<dbReference type="EMBL" id="CR936257">
    <property type="protein sequence ID" value="CAI48099.1"/>
    <property type="molecule type" value="Genomic_DNA"/>
</dbReference>
<dbReference type="EnsemblBacteria" id="CAI48099">
    <property type="protein sequence ID" value="CAI48099"/>
    <property type="gene ID" value="NP_0016A"/>
</dbReference>
<keyword evidence="3" id="KW-1185">Reference proteome</keyword>
<dbReference type="InterPro" id="IPR012041">
    <property type="entry name" value="Znf_CPxCG-like"/>
</dbReference>
<evidence type="ECO:0000313" key="2">
    <source>
        <dbReference type="EMBL" id="CAI48099.1"/>
    </source>
</evidence>
<dbReference type="KEGG" id="nph:NP_0016A"/>
<gene>
    <name evidence="2" type="ordered locus">NP_0016A</name>
</gene>
<evidence type="ECO:0000256" key="1">
    <source>
        <dbReference type="SAM" id="MobiDB-lite"/>
    </source>
</evidence>
<evidence type="ECO:0000313" key="3">
    <source>
        <dbReference type="Proteomes" id="UP000002698"/>
    </source>
</evidence>
<accession>A0A1U7ET91</accession>
<dbReference type="GeneID" id="3700739"/>